<dbReference type="EMBL" id="CP031417">
    <property type="protein sequence ID" value="AXK80325.1"/>
    <property type="molecule type" value="Genomic_DNA"/>
</dbReference>
<dbReference type="InterPro" id="IPR036388">
    <property type="entry name" value="WH-like_DNA-bd_sf"/>
</dbReference>
<dbReference type="OrthoDB" id="9813056at2"/>
<dbReference type="InterPro" id="IPR000847">
    <property type="entry name" value="LysR_HTH_N"/>
</dbReference>
<dbReference type="AlphaFoldDB" id="A0A345ZTS8"/>
<proteinExistence type="inferred from homology"/>
<dbReference type="Gene3D" id="3.40.190.290">
    <property type="match status" value="1"/>
</dbReference>
<dbReference type="GO" id="GO:0043565">
    <property type="term" value="F:sequence-specific DNA binding"/>
    <property type="evidence" value="ECO:0007669"/>
    <property type="project" value="TreeGrafter"/>
</dbReference>
<feature type="domain" description="HTH lysR-type" evidence="5">
    <location>
        <begin position="1"/>
        <end position="53"/>
    </location>
</feature>
<dbReference type="SUPFAM" id="SSF46785">
    <property type="entry name" value="Winged helix' DNA-binding domain"/>
    <property type="match status" value="1"/>
</dbReference>
<dbReference type="Pfam" id="PF00126">
    <property type="entry name" value="HTH_1"/>
    <property type="match status" value="1"/>
</dbReference>
<evidence type="ECO:0000256" key="3">
    <source>
        <dbReference type="ARBA" id="ARBA00023125"/>
    </source>
</evidence>
<dbReference type="GO" id="GO:0003700">
    <property type="term" value="F:DNA-binding transcription factor activity"/>
    <property type="evidence" value="ECO:0007669"/>
    <property type="project" value="InterPro"/>
</dbReference>
<dbReference type="GO" id="GO:0006351">
    <property type="term" value="P:DNA-templated transcription"/>
    <property type="evidence" value="ECO:0007669"/>
    <property type="project" value="TreeGrafter"/>
</dbReference>
<dbReference type="FunFam" id="1.10.10.10:FF:000001">
    <property type="entry name" value="LysR family transcriptional regulator"/>
    <property type="match status" value="1"/>
</dbReference>
<dbReference type="PANTHER" id="PTHR30537:SF5">
    <property type="entry name" value="HTH-TYPE TRANSCRIPTIONAL ACTIVATOR TTDR-RELATED"/>
    <property type="match status" value="1"/>
</dbReference>
<dbReference type="Gene3D" id="1.10.10.10">
    <property type="entry name" value="Winged helix-like DNA-binding domain superfamily/Winged helix DNA-binding domain"/>
    <property type="match status" value="1"/>
</dbReference>
<evidence type="ECO:0000256" key="2">
    <source>
        <dbReference type="ARBA" id="ARBA00023015"/>
    </source>
</evidence>
<comment type="similarity">
    <text evidence="1">Belongs to the LysR transcriptional regulatory family.</text>
</comment>
<dbReference type="Proteomes" id="UP000254889">
    <property type="component" value="Chromosome"/>
</dbReference>
<dbReference type="InterPro" id="IPR058163">
    <property type="entry name" value="LysR-type_TF_proteobact-type"/>
</dbReference>
<accession>A0A345ZTS8</accession>
<keyword evidence="7" id="KW-1185">Reference proteome</keyword>
<sequence length="310" mass="33264">MESFVRVVRAGSFTTAASQLGLSRALVSRHVGELEARLGVRLLNRSTRSLSLTEEGASYLEFCEQVFRDIESNERAMVRTRLEPAGTLKMLAPKSFGTAHLSNAVIAFAKAQPRLRVSLLLENTPYRGSYDFSERGLDVVLSFSPPGPPSAGAPGSSLVEHPVATLDWTLCASPDYLAEAGAPKTPADLSEHACLVHVDTAPNDSIWRFEGTGGPVSVKVRGAFLSNSAAALARAAEAGLGITLIPAYAVREQIAEGTLQTVLPDFHVPPRPLLAVYPRTPAIPRKVQAFVEFLTGWMAEHALDSVVTPH</sequence>
<organism evidence="6 7">
    <name type="scientific">Pseudolabrys taiwanensis</name>
    <dbReference type="NCBI Taxonomy" id="331696"/>
    <lineage>
        <taxon>Bacteria</taxon>
        <taxon>Pseudomonadati</taxon>
        <taxon>Pseudomonadota</taxon>
        <taxon>Alphaproteobacteria</taxon>
        <taxon>Hyphomicrobiales</taxon>
        <taxon>Xanthobacteraceae</taxon>
        <taxon>Pseudolabrys</taxon>
    </lineage>
</organism>
<dbReference type="KEGG" id="ptaw:DW352_07225"/>
<dbReference type="Pfam" id="PF03466">
    <property type="entry name" value="LysR_substrate"/>
    <property type="match status" value="1"/>
</dbReference>
<dbReference type="InterPro" id="IPR036390">
    <property type="entry name" value="WH_DNA-bd_sf"/>
</dbReference>
<name>A0A345ZTS8_9HYPH</name>
<dbReference type="CDD" id="cd08422">
    <property type="entry name" value="PBP2_CrgA_like"/>
    <property type="match status" value="1"/>
</dbReference>
<evidence type="ECO:0000256" key="1">
    <source>
        <dbReference type="ARBA" id="ARBA00009437"/>
    </source>
</evidence>
<gene>
    <name evidence="6" type="ORF">DW352_07225</name>
</gene>
<keyword evidence="2" id="KW-0805">Transcription regulation</keyword>
<keyword evidence="4" id="KW-0804">Transcription</keyword>
<reference evidence="6 7" key="1">
    <citation type="submission" date="2018-07" db="EMBL/GenBank/DDBJ databases">
        <authorList>
            <person name="Quirk P.G."/>
            <person name="Krulwich T.A."/>
        </authorList>
    </citation>
    <scope>NUCLEOTIDE SEQUENCE [LARGE SCALE GENOMIC DNA]</scope>
    <source>
        <strain evidence="6 7">CC-BB4</strain>
    </source>
</reference>
<protein>
    <submittedName>
        <fullName evidence="6">LysR family transcriptional regulator</fullName>
    </submittedName>
</protein>
<dbReference type="InterPro" id="IPR005119">
    <property type="entry name" value="LysR_subst-bd"/>
</dbReference>
<evidence type="ECO:0000256" key="4">
    <source>
        <dbReference type="ARBA" id="ARBA00023163"/>
    </source>
</evidence>
<dbReference type="PROSITE" id="PS50931">
    <property type="entry name" value="HTH_LYSR"/>
    <property type="match status" value="1"/>
</dbReference>
<evidence type="ECO:0000313" key="7">
    <source>
        <dbReference type="Proteomes" id="UP000254889"/>
    </source>
</evidence>
<dbReference type="SUPFAM" id="SSF53850">
    <property type="entry name" value="Periplasmic binding protein-like II"/>
    <property type="match status" value="1"/>
</dbReference>
<evidence type="ECO:0000313" key="6">
    <source>
        <dbReference type="EMBL" id="AXK80325.1"/>
    </source>
</evidence>
<evidence type="ECO:0000259" key="5">
    <source>
        <dbReference type="PROSITE" id="PS50931"/>
    </source>
</evidence>
<keyword evidence="3" id="KW-0238">DNA-binding</keyword>
<dbReference type="PANTHER" id="PTHR30537">
    <property type="entry name" value="HTH-TYPE TRANSCRIPTIONAL REGULATOR"/>
    <property type="match status" value="1"/>
</dbReference>